<dbReference type="Proteomes" id="UP000445696">
    <property type="component" value="Unassembled WGS sequence"/>
</dbReference>
<feature type="transmembrane region" description="Helical" evidence="1">
    <location>
        <begin position="78"/>
        <end position="102"/>
    </location>
</feature>
<evidence type="ECO:0000313" key="2">
    <source>
        <dbReference type="EMBL" id="MZR22040.1"/>
    </source>
</evidence>
<dbReference type="EMBL" id="WTVA01000002">
    <property type="protein sequence ID" value="MZR22040.1"/>
    <property type="molecule type" value="Genomic_DNA"/>
</dbReference>
<feature type="transmembrane region" description="Helical" evidence="1">
    <location>
        <begin position="123"/>
        <end position="140"/>
    </location>
</feature>
<protein>
    <submittedName>
        <fullName evidence="2">Uncharacterized protein</fullName>
    </submittedName>
</protein>
<proteinExistence type="predicted"/>
<feature type="transmembrane region" description="Helical" evidence="1">
    <location>
        <begin position="28"/>
        <end position="49"/>
    </location>
</feature>
<sequence>MHWAVERLLVGRPDRQTIAKYARGADRYLGAALLLSAALLGLAITQPLITTDGFLDLNGGYSLLTVMAEFFKAGRGGLAVLIALITIFLPILLLSTAFEIWYKYELKDDKFLRKARLLHQLGRLWLFILALVLIAIFMATRAEVAVTLHVGVYYLVVSLALQKLVAARLQPMINAVQFVESEK</sequence>
<keyword evidence="3" id="KW-1185">Reference proteome</keyword>
<organism evidence="2 3">
    <name type="scientific">Sneathiella chungangensis</name>
    <dbReference type="NCBI Taxonomy" id="1418234"/>
    <lineage>
        <taxon>Bacteria</taxon>
        <taxon>Pseudomonadati</taxon>
        <taxon>Pseudomonadota</taxon>
        <taxon>Alphaproteobacteria</taxon>
        <taxon>Sneathiellales</taxon>
        <taxon>Sneathiellaceae</taxon>
        <taxon>Sneathiella</taxon>
    </lineage>
</organism>
<keyword evidence="1" id="KW-0812">Transmembrane</keyword>
<evidence type="ECO:0000256" key="1">
    <source>
        <dbReference type="SAM" id="Phobius"/>
    </source>
</evidence>
<accession>A0A845MF52</accession>
<keyword evidence="1" id="KW-1133">Transmembrane helix</keyword>
<dbReference type="RefSeq" id="WP_161338458.1">
    <property type="nucleotide sequence ID" value="NZ_JBHSDG010000006.1"/>
</dbReference>
<comment type="caution">
    <text evidence="2">The sequence shown here is derived from an EMBL/GenBank/DDBJ whole genome shotgun (WGS) entry which is preliminary data.</text>
</comment>
<dbReference type="OrthoDB" id="9902603at2"/>
<evidence type="ECO:0000313" key="3">
    <source>
        <dbReference type="Proteomes" id="UP000445696"/>
    </source>
</evidence>
<gene>
    <name evidence="2" type="ORF">GQF03_06820</name>
</gene>
<keyword evidence="1" id="KW-0472">Membrane</keyword>
<dbReference type="AlphaFoldDB" id="A0A845MF52"/>
<name>A0A845MF52_9PROT</name>
<reference evidence="2 3" key="1">
    <citation type="journal article" date="2014" name="Int. J. Syst. Evol. Microbiol.">
        <title>Sneathiella chungangensis sp. nov., isolated from a marine sand, and emended description of the genus Sneathiella.</title>
        <authorList>
            <person name="Siamphan C."/>
            <person name="Kim H."/>
            <person name="Lee J.S."/>
            <person name="Kim W."/>
        </authorList>
    </citation>
    <scope>NUCLEOTIDE SEQUENCE [LARGE SCALE GENOMIC DNA]</scope>
    <source>
        <strain evidence="2 3">KCTC 32476</strain>
    </source>
</reference>
<feature type="transmembrane region" description="Helical" evidence="1">
    <location>
        <begin position="146"/>
        <end position="165"/>
    </location>
</feature>